<sequence>MLAQTRFYLMIMVMLYVNLFNSIFASPTDIKQHIQKRSFANLLSQFGIHAGYFSPNYSYNNIKYDKDVAIYNKEDMIKKWSQLFQESQSSYPIAFPALIRTRRWIEHEE</sequence>
<organism evidence="3 4">
    <name type="scientific">Adineta steineri</name>
    <dbReference type="NCBI Taxonomy" id="433720"/>
    <lineage>
        <taxon>Eukaryota</taxon>
        <taxon>Metazoa</taxon>
        <taxon>Spiralia</taxon>
        <taxon>Gnathifera</taxon>
        <taxon>Rotifera</taxon>
        <taxon>Eurotatoria</taxon>
        <taxon>Bdelloidea</taxon>
        <taxon>Adinetida</taxon>
        <taxon>Adinetidae</taxon>
        <taxon>Adineta</taxon>
    </lineage>
</organism>
<keyword evidence="1" id="KW-1133">Transmembrane helix</keyword>
<keyword evidence="1" id="KW-0812">Transmembrane</keyword>
<dbReference type="Proteomes" id="UP000663891">
    <property type="component" value="Unassembled WGS sequence"/>
</dbReference>
<comment type="caution">
    <text evidence="3">The sequence shown here is derived from an EMBL/GenBank/DDBJ whole genome shotgun (WGS) entry which is preliminary data.</text>
</comment>
<dbReference type="OrthoDB" id="9997304at2759"/>
<dbReference type="EMBL" id="CAJOAY010000077">
    <property type="protein sequence ID" value="CAF3524381.1"/>
    <property type="molecule type" value="Genomic_DNA"/>
</dbReference>
<evidence type="ECO:0000313" key="2">
    <source>
        <dbReference type="EMBL" id="CAF0803451.1"/>
    </source>
</evidence>
<gene>
    <name evidence="3" type="ORF">OKA104_LOCUS2774</name>
    <name evidence="2" type="ORF">VCS650_LOCUS4143</name>
</gene>
<dbReference type="AlphaFoldDB" id="A0A818IH14"/>
<dbReference type="EMBL" id="CAJNON010000023">
    <property type="protein sequence ID" value="CAF0803451.1"/>
    <property type="molecule type" value="Genomic_DNA"/>
</dbReference>
<feature type="transmembrane region" description="Helical" evidence="1">
    <location>
        <begin position="7"/>
        <end position="25"/>
    </location>
</feature>
<evidence type="ECO:0000256" key="1">
    <source>
        <dbReference type="SAM" id="Phobius"/>
    </source>
</evidence>
<name>A0A818IH14_9BILA</name>
<reference evidence="3" key="1">
    <citation type="submission" date="2021-02" db="EMBL/GenBank/DDBJ databases">
        <authorList>
            <person name="Nowell W R."/>
        </authorList>
    </citation>
    <scope>NUCLEOTIDE SEQUENCE</scope>
</reference>
<proteinExistence type="predicted"/>
<evidence type="ECO:0000313" key="3">
    <source>
        <dbReference type="EMBL" id="CAF3524381.1"/>
    </source>
</evidence>
<dbReference type="Proteomes" id="UP000663881">
    <property type="component" value="Unassembled WGS sequence"/>
</dbReference>
<protein>
    <submittedName>
        <fullName evidence="3">Uncharacterized protein</fullName>
    </submittedName>
</protein>
<accession>A0A818IH14</accession>
<keyword evidence="1" id="KW-0472">Membrane</keyword>
<evidence type="ECO:0000313" key="4">
    <source>
        <dbReference type="Proteomes" id="UP000663881"/>
    </source>
</evidence>